<dbReference type="Proteomes" id="UP001152622">
    <property type="component" value="Chromosome 21"/>
</dbReference>
<feature type="region of interest" description="Disordered" evidence="2">
    <location>
        <begin position="69"/>
        <end position="101"/>
    </location>
</feature>
<feature type="compositionally biased region" description="Basic and acidic residues" evidence="2">
    <location>
        <begin position="83"/>
        <end position="98"/>
    </location>
</feature>
<feature type="coiled-coil region" evidence="1">
    <location>
        <begin position="36"/>
        <end position="63"/>
    </location>
</feature>
<sequence>MEACALERELRGGGVIRDSTREPPAQQEVDLEQWKKEVKRELRQELQEQLTALRRTLVELTEVPPMVKGEAIIKPQPPATVGHMDRAKTGPKKEEPQKEGVLGRCPQVEVGRRRFLSLLDTGSQVISEGTAPPSRSSWGVPVSPSVIPSRFRPAPKFCAGTKCRVAATWCCRPPCPER</sequence>
<accession>A0A9Q1E8W5</accession>
<proteinExistence type="predicted"/>
<protein>
    <submittedName>
        <fullName evidence="3">Uncharacterized protein</fullName>
    </submittedName>
</protein>
<evidence type="ECO:0000313" key="3">
    <source>
        <dbReference type="EMBL" id="KAJ8334390.1"/>
    </source>
</evidence>
<keyword evidence="1" id="KW-0175">Coiled coil</keyword>
<evidence type="ECO:0000256" key="2">
    <source>
        <dbReference type="SAM" id="MobiDB-lite"/>
    </source>
</evidence>
<feature type="compositionally biased region" description="Basic and acidic residues" evidence="2">
    <location>
        <begin position="1"/>
        <end position="11"/>
    </location>
</feature>
<organism evidence="3 4">
    <name type="scientific">Synaphobranchus kaupii</name>
    <name type="common">Kaup's arrowtooth eel</name>
    <dbReference type="NCBI Taxonomy" id="118154"/>
    <lineage>
        <taxon>Eukaryota</taxon>
        <taxon>Metazoa</taxon>
        <taxon>Chordata</taxon>
        <taxon>Craniata</taxon>
        <taxon>Vertebrata</taxon>
        <taxon>Euteleostomi</taxon>
        <taxon>Actinopterygii</taxon>
        <taxon>Neopterygii</taxon>
        <taxon>Teleostei</taxon>
        <taxon>Anguilliformes</taxon>
        <taxon>Synaphobranchidae</taxon>
        <taxon>Synaphobranchus</taxon>
    </lineage>
</organism>
<dbReference type="EMBL" id="JAINUF010000021">
    <property type="protein sequence ID" value="KAJ8334390.1"/>
    <property type="molecule type" value="Genomic_DNA"/>
</dbReference>
<feature type="region of interest" description="Disordered" evidence="2">
    <location>
        <begin position="1"/>
        <end position="28"/>
    </location>
</feature>
<evidence type="ECO:0000256" key="1">
    <source>
        <dbReference type="SAM" id="Coils"/>
    </source>
</evidence>
<dbReference type="AlphaFoldDB" id="A0A9Q1E8W5"/>
<name>A0A9Q1E8W5_SYNKA</name>
<keyword evidence="4" id="KW-1185">Reference proteome</keyword>
<reference evidence="3" key="1">
    <citation type="journal article" date="2023" name="Science">
        <title>Genome structures resolve the early diversification of teleost fishes.</title>
        <authorList>
            <person name="Parey E."/>
            <person name="Louis A."/>
            <person name="Montfort J."/>
            <person name="Bouchez O."/>
            <person name="Roques C."/>
            <person name="Iampietro C."/>
            <person name="Lluch J."/>
            <person name="Castinel A."/>
            <person name="Donnadieu C."/>
            <person name="Desvignes T."/>
            <person name="Floi Bucao C."/>
            <person name="Jouanno E."/>
            <person name="Wen M."/>
            <person name="Mejri S."/>
            <person name="Dirks R."/>
            <person name="Jansen H."/>
            <person name="Henkel C."/>
            <person name="Chen W.J."/>
            <person name="Zahm M."/>
            <person name="Cabau C."/>
            <person name="Klopp C."/>
            <person name="Thompson A.W."/>
            <person name="Robinson-Rechavi M."/>
            <person name="Braasch I."/>
            <person name="Lecointre G."/>
            <person name="Bobe J."/>
            <person name="Postlethwait J.H."/>
            <person name="Berthelot C."/>
            <person name="Roest Crollius H."/>
            <person name="Guiguen Y."/>
        </authorList>
    </citation>
    <scope>NUCLEOTIDE SEQUENCE</scope>
    <source>
        <strain evidence="3">WJC10195</strain>
    </source>
</reference>
<comment type="caution">
    <text evidence="3">The sequence shown here is derived from an EMBL/GenBank/DDBJ whole genome shotgun (WGS) entry which is preliminary data.</text>
</comment>
<gene>
    <name evidence="3" type="ORF">SKAU_G00400290</name>
</gene>
<evidence type="ECO:0000313" key="4">
    <source>
        <dbReference type="Proteomes" id="UP001152622"/>
    </source>
</evidence>